<evidence type="ECO:0000256" key="1">
    <source>
        <dbReference type="ARBA" id="ARBA00008683"/>
    </source>
</evidence>
<dbReference type="PANTHER" id="PTHR42987">
    <property type="entry name" value="PEPTIDASE S49"/>
    <property type="match status" value="1"/>
</dbReference>
<evidence type="ECO:0000313" key="7">
    <source>
        <dbReference type="EMBL" id="HGU31818.1"/>
    </source>
</evidence>
<protein>
    <submittedName>
        <fullName evidence="7">Signal peptide peptidase SppA</fullName>
    </submittedName>
</protein>
<dbReference type="CDD" id="cd07023">
    <property type="entry name" value="S49_Sppa_N_C"/>
    <property type="match status" value="1"/>
</dbReference>
<accession>A0A7C4RSK2</accession>
<dbReference type="SUPFAM" id="SSF52096">
    <property type="entry name" value="ClpP/crotonase"/>
    <property type="match status" value="1"/>
</dbReference>
<dbReference type="InterPro" id="IPR004635">
    <property type="entry name" value="Pept_S49_SppA"/>
</dbReference>
<dbReference type="Gene3D" id="3.90.226.10">
    <property type="entry name" value="2-enoyl-CoA Hydratase, Chain A, domain 1"/>
    <property type="match status" value="1"/>
</dbReference>
<dbReference type="InterPro" id="IPR029045">
    <property type="entry name" value="ClpP/crotonase-like_dom_sf"/>
</dbReference>
<keyword evidence="4" id="KW-0720">Serine protease</keyword>
<proteinExistence type="inferred from homology"/>
<dbReference type="InterPro" id="IPR002142">
    <property type="entry name" value="Peptidase_S49"/>
</dbReference>
<comment type="caution">
    <text evidence="7">The sequence shown here is derived from an EMBL/GenBank/DDBJ whole genome shotgun (WGS) entry which is preliminary data.</text>
</comment>
<gene>
    <name evidence="7" type="primary">sppA</name>
    <name evidence="7" type="ORF">ENS29_03060</name>
</gene>
<dbReference type="AlphaFoldDB" id="A0A7C4RSK2"/>
<dbReference type="Gene3D" id="6.20.330.10">
    <property type="match status" value="1"/>
</dbReference>
<keyword evidence="5" id="KW-0812">Transmembrane</keyword>
<evidence type="ECO:0000256" key="2">
    <source>
        <dbReference type="ARBA" id="ARBA00022670"/>
    </source>
</evidence>
<keyword evidence="3" id="KW-0378">Hydrolase</keyword>
<feature type="transmembrane region" description="Helical" evidence="5">
    <location>
        <begin position="7"/>
        <end position="34"/>
    </location>
</feature>
<dbReference type="Pfam" id="PF01343">
    <property type="entry name" value="Peptidase_S49"/>
    <property type="match status" value="1"/>
</dbReference>
<sequence length="294" mass="31730">MFSRRHPYLFFLLVLSGICASVMIAVSVVVLLGLRSIGVGVFSEESAGRIGVVEVSGYLMDSIDTVSAIKRFREDDSIRAVVLRIDSPGGAVGPAQEIYREIVKTTEFKPVVASLGTTAASGGYYIASAATQIVANPGTITGSIGVIMSYANFEELIRKFGLVPVIIKSGEHKDMGSPMRKMLPEERAILQGLSDQIHRQFIQAVADGRKLSEKEVRKLADGRIFSGETAQEKGLVDMLGNFEDAVDVAAALGNITGKPEIVHSEDKKMRWLKKLTETAAAAVLGADRTPLLRY</sequence>
<dbReference type="InterPro" id="IPR047272">
    <property type="entry name" value="S49_SppA_C"/>
</dbReference>
<comment type="similarity">
    <text evidence="1">Belongs to the peptidase S49 family.</text>
</comment>
<evidence type="ECO:0000259" key="6">
    <source>
        <dbReference type="Pfam" id="PF01343"/>
    </source>
</evidence>
<keyword evidence="2" id="KW-0645">Protease</keyword>
<evidence type="ECO:0000256" key="4">
    <source>
        <dbReference type="ARBA" id="ARBA00022825"/>
    </source>
</evidence>
<dbReference type="PANTHER" id="PTHR42987:SF7">
    <property type="entry name" value="SIGNAL PEPTIDE PEPTIDASE SPPA-RELATED"/>
    <property type="match status" value="1"/>
</dbReference>
<feature type="domain" description="Peptidase S49" evidence="6">
    <location>
        <begin position="108"/>
        <end position="254"/>
    </location>
</feature>
<keyword evidence="5" id="KW-0472">Membrane</keyword>
<dbReference type="EMBL" id="DSUH01000067">
    <property type="protein sequence ID" value="HGU31818.1"/>
    <property type="molecule type" value="Genomic_DNA"/>
</dbReference>
<dbReference type="NCBIfam" id="TIGR00706">
    <property type="entry name" value="SppA_dom"/>
    <property type="match status" value="1"/>
</dbReference>
<keyword evidence="5" id="KW-1133">Transmembrane helix</keyword>
<evidence type="ECO:0000256" key="5">
    <source>
        <dbReference type="SAM" id="Phobius"/>
    </source>
</evidence>
<evidence type="ECO:0000256" key="3">
    <source>
        <dbReference type="ARBA" id="ARBA00022801"/>
    </source>
</evidence>
<reference evidence="7" key="1">
    <citation type="journal article" date="2020" name="mSystems">
        <title>Genome- and Community-Level Interaction Insights into Carbon Utilization and Element Cycling Functions of Hydrothermarchaeota in Hydrothermal Sediment.</title>
        <authorList>
            <person name="Zhou Z."/>
            <person name="Liu Y."/>
            <person name="Xu W."/>
            <person name="Pan J."/>
            <person name="Luo Z.H."/>
            <person name="Li M."/>
        </authorList>
    </citation>
    <scope>NUCLEOTIDE SEQUENCE [LARGE SCALE GENOMIC DNA]</scope>
    <source>
        <strain evidence="7">SpSt-477</strain>
    </source>
</reference>
<dbReference type="GO" id="GO:0008236">
    <property type="term" value="F:serine-type peptidase activity"/>
    <property type="evidence" value="ECO:0007669"/>
    <property type="project" value="UniProtKB-KW"/>
</dbReference>
<dbReference type="GO" id="GO:0006508">
    <property type="term" value="P:proteolysis"/>
    <property type="evidence" value="ECO:0007669"/>
    <property type="project" value="UniProtKB-KW"/>
</dbReference>
<organism evidence="7">
    <name type="scientific">Desulfatirhabdium butyrativorans</name>
    <dbReference type="NCBI Taxonomy" id="340467"/>
    <lineage>
        <taxon>Bacteria</taxon>
        <taxon>Pseudomonadati</taxon>
        <taxon>Thermodesulfobacteriota</taxon>
        <taxon>Desulfobacteria</taxon>
        <taxon>Desulfobacterales</taxon>
        <taxon>Desulfatirhabdiaceae</taxon>
        <taxon>Desulfatirhabdium</taxon>
    </lineage>
</organism>
<name>A0A7C4RSK2_9BACT</name>